<dbReference type="SUPFAM" id="SSF48452">
    <property type="entry name" value="TPR-like"/>
    <property type="match status" value="1"/>
</dbReference>
<evidence type="ECO:0000256" key="1">
    <source>
        <dbReference type="ARBA" id="ARBA00002550"/>
    </source>
</evidence>
<proteinExistence type="inferred from homology"/>
<organism evidence="5 6">
    <name type="scientific">Canariomyces notabilis</name>
    <dbReference type="NCBI Taxonomy" id="2074819"/>
    <lineage>
        <taxon>Eukaryota</taxon>
        <taxon>Fungi</taxon>
        <taxon>Dikarya</taxon>
        <taxon>Ascomycota</taxon>
        <taxon>Pezizomycotina</taxon>
        <taxon>Sordariomycetes</taxon>
        <taxon>Sordariomycetidae</taxon>
        <taxon>Sordariales</taxon>
        <taxon>Chaetomiaceae</taxon>
        <taxon>Canariomyces</taxon>
    </lineage>
</organism>
<protein>
    <recommendedName>
        <fullName evidence="7">Filamentation protein</fullName>
    </recommendedName>
</protein>
<feature type="compositionally biased region" description="Low complexity" evidence="4">
    <location>
        <begin position="819"/>
        <end position="835"/>
    </location>
</feature>
<evidence type="ECO:0000256" key="3">
    <source>
        <dbReference type="PROSITE-ProRule" id="PRU00339"/>
    </source>
</evidence>
<reference evidence="5" key="2">
    <citation type="submission" date="2023-05" db="EMBL/GenBank/DDBJ databases">
        <authorList>
            <consortium name="Lawrence Berkeley National Laboratory"/>
            <person name="Steindorff A."/>
            <person name="Hensen N."/>
            <person name="Bonometti L."/>
            <person name="Westerberg I."/>
            <person name="Brannstrom I.O."/>
            <person name="Guillou S."/>
            <person name="Cros-Aarteil S."/>
            <person name="Calhoun S."/>
            <person name="Haridas S."/>
            <person name="Kuo A."/>
            <person name="Mondo S."/>
            <person name="Pangilinan J."/>
            <person name="Riley R."/>
            <person name="Labutti K."/>
            <person name="Andreopoulos B."/>
            <person name="Lipzen A."/>
            <person name="Chen C."/>
            <person name="Yanf M."/>
            <person name="Daum C."/>
            <person name="Ng V."/>
            <person name="Clum A."/>
            <person name="Ohm R."/>
            <person name="Martin F."/>
            <person name="Silar P."/>
            <person name="Natvig D."/>
            <person name="Lalanne C."/>
            <person name="Gautier V."/>
            <person name="Ament-Velasquez S.L."/>
            <person name="Kruys A."/>
            <person name="Hutchinson M.I."/>
            <person name="Powell A.J."/>
            <person name="Barry K."/>
            <person name="Miller A.N."/>
            <person name="Grigoriev I.V."/>
            <person name="Debuchy R."/>
            <person name="Gladieux P."/>
            <person name="Thoren M.H."/>
            <person name="Johannesson H."/>
        </authorList>
    </citation>
    <scope>NUCLEOTIDE SEQUENCE</scope>
    <source>
        <strain evidence="5">CBS 508.74</strain>
    </source>
</reference>
<feature type="compositionally biased region" description="Low complexity" evidence="4">
    <location>
        <begin position="1110"/>
        <end position="1121"/>
    </location>
</feature>
<feature type="compositionally biased region" description="Polar residues" evidence="4">
    <location>
        <begin position="897"/>
        <end position="917"/>
    </location>
</feature>
<keyword evidence="6" id="KW-1185">Reference proteome</keyword>
<reference evidence="5" key="1">
    <citation type="journal article" date="2023" name="Mol. Phylogenet. Evol.">
        <title>Genome-scale phylogeny and comparative genomics of the fungal order Sordariales.</title>
        <authorList>
            <person name="Hensen N."/>
            <person name="Bonometti L."/>
            <person name="Westerberg I."/>
            <person name="Brannstrom I.O."/>
            <person name="Guillou S."/>
            <person name="Cros-Aarteil S."/>
            <person name="Calhoun S."/>
            <person name="Haridas S."/>
            <person name="Kuo A."/>
            <person name="Mondo S."/>
            <person name="Pangilinan J."/>
            <person name="Riley R."/>
            <person name="LaButti K."/>
            <person name="Andreopoulos B."/>
            <person name="Lipzen A."/>
            <person name="Chen C."/>
            <person name="Yan M."/>
            <person name="Daum C."/>
            <person name="Ng V."/>
            <person name="Clum A."/>
            <person name="Steindorff A."/>
            <person name="Ohm R.A."/>
            <person name="Martin F."/>
            <person name="Silar P."/>
            <person name="Natvig D.O."/>
            <person name="Lalanne C."/>
            <person name="Gautier V."/>
            <person name="Ament-Velasquez S.L."/>
            <person name="Kruys A."/>
            <person name="Hutchinson M.I."/>
            <person name="Powell A.J."/>
            <person name="Barry K."/>
            <person name="Miller A.N."/>
            <person name="Grigoriev I.V."/>
            <person name="Debuchy R."/>
            <person name="Gladieux P."/>
            <person name="Hiltunen Thoren M."/>
            <person name="Johannesson H."/>
        </authorList>
    </citation>
    <scope>NUCLEOTIDE SEQUENCE</scope>
    <source>
        <strain evidence="5">CBS 508.74</strain>
    </source>
</reference>
<keyword evidence="3" id="KW-0802">TPR repeat</keyword>
<gene>
    <name evidence="5" type="ORF">N656DRAFT_728307</name>
</gene>
<evidence type="ECO:0000256" key="2">
    <source>
        <dbReference type="ARBA" id="ARBA00038251"/>
    </source>
</evidence>
<feature type="compositionally biased region" description="Basic and acidic residues" evidence="4">
    <location>
        <begin position="765"/>
        <end position="774"/>
    </location>
</feature>
<feature type="compositionally biased region" description="Polar residues" evidence="4">
    <location>
        <begin position="799"/>
        <end position="810"/>
    </location>
</feature>
<dbReference type="AlphaFoldDB" id="A0AAN6TGT1"/>
<evidence type="ECO:0008006" key="7">
    <source>
        <dbReference type="Google" id="ProtNLM"/>
    </source>
</evidence>
<name>A0AAN6TGT1_9PEZI</name>
<dbReference type="Gene3D" id="1.25.40.10">
    <property type="entry name" value="Tetratricopeptide repeat domain"/>
    <property type="match status" value="2"/>
</dbReference>
<dbReference type="PANTHER" id="PTHR23083">
    <property type="entry name" value="TETRATRICOPEPTIDE REPEAT PROTEIN, TPR"/>
    <property type="match status" value="1"/>
</dbReference>
<feature type="region of interest" description="Disordered" evidence="4">
    <location>
        <begin position="765"/>
        <end position="921"/>
    </location>
</feature>
<evidence type="ECO:0000256" key="4">
    <source>
        <dbReference type="SAM" id="MobiDB-lite"/>
    </source>
</evidence>
<dbReference type="PANTHER" id="PTHR23083:SF464">
    <property type="entry name" value="TETRATRICOPEPTIDE REPEAT DOMAIN 7, ISOFORM A"/>
    <property type="match status" value="1"/>
</dbReference>
<dbReference type="RefSeq" id="XP_064671723.1">
    <property type="nucleotide sequence ID" value="XM_064812596.1"/>
</dbReference>
<feature type="compositionally biased region" description="Low complexity" evidence="4">
    <location>
        <begin position="1133"/>
        <end position="1144"/>
    </location>
</feature>
<accession>A0AAN6TGT1</accession>
<feature type="region of interest" description="Disordered" evidence="4">
    <location>
        <begin position="1083"/>
        <end position="1144"/>
    </location>
</feature>
<feature type="compositionally biased region" description="Basic residues" evidence="4">
    <location>
        <begin position="858"/>
        <end position="868"/>
    </location>
</feature>
<dbReference type="SMART" id="SM00028">
    <property type="entry name" value="TPR"/>
    <property type="match status" value="5"/>
</dbReference>
<dbReference type="InterPro" id="IPR051722">
    <property type="entry name" value="Endocytosis_PI4K-reg_protein"/>
</dbReference>
<feature type="repeat" description="TPR" evidence="3">
    <location>
        <begin position="1017"/>
        <end position="1050"/>
    </location>
</feature>
<sequence length="1244" mass="134585">MPDATKAAHYLQQLDDARCDENWDAVPELVRKVRKHAPERSCLTLTAEIEHAIVKANLKTPQTITAAGAPPPSEDHHHPPSSPSTPRPTTATLPQLTASTTGPQHAEAASKLPALLAAIESETHQHAQDRFQARVCAGWLLWALRDYPAALARLPDPGADDEEGGGLLNNNNCWEWTKVCALKAAYLRANCLACDGQRIGALAAFETALPGLGSVWAAGAGSGAGGGDQQLGGSSGGVLRKQTRYWAELFLTEYCMLYSQAVKEGVRSLVEDGGDCLACFRTWARYWTAAGGSVAVGGGYGFRGSVPRRQVWAEYYAAVSLILQRGLPFPTGYAVGAWGGWEGRLSSAKSQLRAELKRVETVYQGLLFAETAFPKADEERVEVEDFVERMMQNWAILNGRGWKEADLGAGGRASLCRGTLDTLYAAAAKTYHSTAILRHLFTVHLAVAEFDLAFMSFDSWFELVKKGRARVEKTGRPEPALDDDATVLETVSACIAALCRYGGREAAEKARHLGGQLEDLVGKLERKDSNGAANGASKDKVPPSTLAVAWQSIGLAHAQWARMTYESETRASIQEKAIQCLRKSLAPEYGNPVDVRGVFALGLLYAEQRKLSASIELVKSALLVDKAADDSQELLNGPYWRERSLIPLWHLLALMLSARQEYLMAARACEGAIEQFKDPHVLFGSRHLNPIYRSEHLNDAEAKGGKAGGDGIVDEMDDYEKEGILQIKMTQLTILELIEGPAVAVNASTELLTLYPRLFGDPEQKLELDSKPEPPKTSATLRSLRGSVFGSRSDKTSHPRQSVLNNNTEKLATIPSRPQTTQTAQSVATTTLTLQPSSEQSVDPHSSRRSMKSESVKGRTRNSLRKRDRSGSRQRALSSGGPPIPPLEGDRYLATFDASTPTPTTLSHGDSNGTSRSGPAGMGVGLVGSSFVPLLPYVQFPQEHTNRRRKAILVKVWLVIAGFYRRAGLPEDSRKAIVEAQKIVQSLETDVVNDPSGSLSVRQAGWGAEKSVEEVWADVWAEKGNLSLALEKWYQARNDFETALTHFPDHPGAIVGLSNILMDIYSEKLLPPPAVPGLDLDGLSLNEQNTPPGAAAATMRATQQDDDKLPSLPSEPLGLGPTRPAKTTKKKAATSTAGETTNGCAAATTTTSALLGPQLPPPHLATSLPPNDRLAARDRAYGLLSGLTRLGSGWNYSDAWLALGRAYEESGQVEKARDALWWCVELEDGRGVRDWGVVAGGYVL</sequence>
<evidence type="ECO:0000313" key="5">
    <source>
        <dbReference type="EMBL" id="KAK4114153.1"/>
    </source>
</evidence>
<dbReference type="GeneID" id="89936721"/>
<dbReference type="EMBL" id="MU853337">
    <property type="protein sequence ID" value="KAK4114153.1"/>
    <property type="molecule type" value="Genomic_DNA"/>
</dbReference>
<comment type="function">
    <text evidence="1">Involved in endocytosis.</text>
</comment>
<dbReference type="InterPro" id="IPR011990">
    <property type="entry name" value="TPR-like_helical_dom_sf"/>
</dbReference>
<feature type="non-terminal residue" evidence="5">
    <location>
        <position position="1244"/>
    </location>
</feature>
<dbReference type="PROSITE" id="PS50005">
    <property type="entry name" value="TPR"/>
    <property type="match status" value="1"/>
</dbReference>
<dbReference type="Proteomes" id="UP001302812">
    <property type="component" value="Unassembled WGS sequence"/>
</dbReference>
<comment type="caution">
    <text evidence="5">The sequence shown here is derived from an EMBL/GenBank/DDBJ whole genome shotgun (WGS) entry which is preliminary data.</text>
</comment>
<feature type="region of interest" description="Disordered" evidence="4">
    <location>
        <begin position="60"/>
        <end position="107"/>
    </location>
</feature>
<evidence type="ECO:0000313" key="6">
    <source>
        <dbReference type="Proteomes" id="UP001302812"/>
    </source>
</evidence>
<comment type="similarity">
    <text evidence="2">Belongs to the YPP1 family.</text>
</comment>
<dbReference type="InterPro" id="IPR019734">
    <property type="entry name" value="TPR_rpt"/>
</dbReference>